<feature type="transmembrane region" description="Helical" evidence="2">
    <location>
        <begin position="34"/>
        <end position="53"/>
    </location>
</feature>
<dbReference type="AlphaFoldDB" id="A0A1J1IQG9"/>
<dbReference type="GO" id="GO:0042765">
    <property type="term" value="C:GPI-anchor transamidase complex"/>
    <property type="evidence" value="ECO:0007669"/>
    <property type="project" value="InterPro"/>
</dbReference>
<comment type="similarity">
    <text evidence="1">Belongs to the CutA family.</text>
</comment>
<evidence type="ECO:0000313" key="4">
    <source>
        <dbReference type="Proteomes" id="UP000183832"/>
    </source>
</evidence>
<proteinExistence type="inferred from homology"/>
<dbReference type="SUPFAM" id="SSF54913">
    <property type="entry name" value="GlnB-like"/>
    <property type="match status" value="1"/>
</dbReference>
<dbReference type="InterPro" id="IPR015867">
    <property type="entry name" value="N-reg_PII/ATP_PRibTrfase_C"/>
</dbReference>
<reference evidence="3 4" key="1">
    <citation type="submission" date="2015-04" db="EMBL/GenBank/DDBJ databases">
        <authorList>
            <person name="Syromyatnikov M.Y."/>
            <person name="Popov V.N."/>
        </authorList>
    </citation>
    <scope>NUCLEOTIDE SEQUENCE [LARGE SCALE GENOMIC DNA]</scope>
</reference>
<keyword evidence="4" id="KW-1185">Reference proteome</keyword>
<evidence type="ECO:0000256" key="2">
    <source>
        <dbReference type="SAM" id="Phobius"/>
    </source>
</evidence>
<evidence type="ECO:0000313" key="3">
    <source>
        <dbReference type="EMBL" id="CRL01788.1"/>
    </source>
</evidence>
<dbReference type="STRING" id="568069.A0A1J1IQG9"/>
<dbReference type="EMBL" id="CVRI01000056">
    <property type="protein sequence ID" value="CRL01788.1"/>
    <property type="molecule type" value="Genomic_DNA"/>
</dbReference>
<dbReference type="PANTHER" id="PTHR12959:SF11">
    <property type="entry name" value="GPI TRANSAMIDASE COMPONENT PIG-T"/>
    <property type="match status" value="1"/>
</dbReference>
<gene>
    <name evidence="3" type="ORF">CLUMA_CG015004</name>
</gene>
<keyword evidence="2" id="KW-0472">Membrane</keyword>
<keyword evidence="2" id="KW-0812">Transmembrane</keyword>
<dbReference type="InterPro" id="IPR007245">
    <property type="entry name" value="PIG-T"/>
</dbReference>
<feature type="transmembrane region" description="Helical" evidence="2">
    <location>
        <begin position="102"/>
        <end position="128"/>
    </location>
</feature>
<dbReference type="InterPro" id="IPR004323">
    <property type="entry name" value="Ion_tolerance_CutA"/>
</dbReference>
<dbReference type="InterPro" id="IPR022127">
    <property type="entry name" value="STIMATE/YPL162C"/>
</dbReference>
<dbReference type="Proteomes" id="UP000183832">
    <property type="component" value="Unassembled WGS sequence"/>
</dbReference>
<dbReference type="GO" id="GO:0016255">
    <property type="term" value="P:attachment of GPI anchor to protein"/>
    <property type="evidence" value="ECO:0007669"/>
    <property type="project" value="InterPro"/>
</dbReference>
<feature type="transmembrane region" description="Helical" evidence="2">
    <location>
        <begin position="148"/>
        <end position="169"/>
    </location>
</feature>
<name>A0A1J1IQG9_9DIPT</name>
<dbReference type="InterPro" id="IPR011322">
    <property type="entry name" value="N-reg_PII-like_a/b"/>
</dbReference>
<sequence length="973" mass="111529">MTASLFESSTDGAHFIEFQELQPLHCSKDALTDFFGWLLQGLLAAIAFSCLIAKRFCEPSYRRRPWDIWWYDTSKQGIGAMVIHMTNVYLSPLFKGDPCTWYIINFLLDSTIGLFIIYIGIRICIYLAKVMHWDAINFGEYGASKSWIYQTWIYVFLMIIVKLLTTLIIQMDYWNDVKNLILSPFKNPKLEVVVVMLIIPFFVNVLLFWVTDNFLMRNKKSFLGHHQLRPSVQRQRRGHSILEKVKVKYRTNANHHRPLKKYESESDLLSSEDEPIIQVQEGPSTQGATSKLGKNLEKTKQILNMSKPAYQAGSVSACYVTAPDEQIAKKLAHGIISKKLAACVNIIPRVTSIYEWEGKVNEDSEVLLMIKTKTSRVDDLSKYVRENHPYSVAEVISTPIENENMKILSFIFINFLSYSFIDAKKNDNVYHEELVIKELQNNFVNTYFQFTTRWNIHSRDDLLHTDLLSRSISELFLQYEISEMHVTLTNGLWRHETWGFPIESAGSGAELYVWFRNHLTQDVINRQWIELSGALSGLLCASFSFVNELNTVKPNFSFQPSAGFFNANTNINSSFVRYSALPLEVVCTENLTPWKKLLPCDSKEGLTSLLNAQHIYSTNYHSLGIHVRQLCLDASCHDSILESKQSVNLVHDLRLFGGFDWSIRKLFGQGLNGACQLATSSKIFLDMTDKDFEVTPKPARSIISKRGGSTTLYGEYDIKKMVHKSRQMINIAIVNKSQKTIPIVSPAPLFARRFLQGTGKERGKIVNQISNTHWASLNVIIMENIPWFVPIYLHTLKLKIGDQQIAPTKIKYYPGKQRTRPYLLEVAVKIPARSTLEMSIDFDYIFLKWQEYPPDAHHGHLLPSGVISTLLPMALNYTSLPVEASLFEETFNATRQSYFLRIHTEALLINLPTPDFSMPYNVICLACTVMALAFGPLHNMTTKRLLLQKKDEAKKSLIVKLKEKLFKKKEKSE</sequence>
<dbReference type="OrthoDB" id="331263at2759"/>
<dbReference type="GO" id="GO:0010038">
    <property type="term" value="P:response to metal ion"/>
    <property type="evidence" value="ECO:0007669"/>
    <property type="project" value="InterPro"/>
</dbReference>
<organism evidence="3 4">
    <name type="scientific">Clunio marinus</name>
    <dbReference type="NCBI Taxonomy" id="568069"/>
    <lineage>
        <taxon>Eukaryota</taxon>
        <taxon>Metazoa</taxon>
        <taxon>Ecdysozoa</taxon>
        <taxon>Arthropoda</taxon>
        <taxon>Hexapoda</taxon>
        <taxon>Insecta</taxon>
        <taxon>Pterygota</taxon>
        <taxon>Neoptera</taxon>
        <taxon>Endopterygota</taxon>
        <taxon>Diptera</taxon>
        <taxon>Nematocera</taxon>
        <taxon>Chironomoidea</taxon>
        <taxon>Chironomidae</taxon>
        <taxon>Clunio</taxon>
    </lineage>
</organism>
<accession>A0A1J1IQG9</accession>
<dbReference type="Gene3D" id="3.30.70.120">
    <property type="match status" value="1"/>
</dbReference>
<keyword evidence="2" id="KW-1133">Transmembrane helix</keyword>
<dbReference type="PANTHER" id="PTHR12959">
    <property type="entry name" value="GPI TRANSAMIDASE COMPONENT PIG-T-RELATED"/>
    <property type="match status" value="1"/>
</dbReference>
<dbReference type="Pfam" id="PF03091">
    <property type="entry name" value="CutA1"/>
    <property type="match status" value="1"/>
</dbReference>
<feature type="transmembrane region" description="Helical" evidence="2">
    <location>
        <begin position="918"/>
        <end position="937"/>
    </location>
</feature>
<dbReference type="Pfam" id="PF04113">
    <property type="entry name" value="Gpi16"/>
    <property type="match status" value="2"/>
</dbReference>
<protein>
    <submittedName>
        <fullName evidence="3">CLUMA_CG015004, isoform A</fullName>
    </submittedName>
</protein>
<feature type="transmembrane region" description="Helical" evidence="2">
    <location>
        <begin position="190"/>
        <end position="210"/>
    </location>
</feature>
<evidence type="ECO:0000256" key="1">
    <source>
        <dbReference type="ARBA" id="ARBA00010169"/>
    </source>
</evidence>
<dbReference type="Pfam" id="PF12400">
    <property type="entry name" value="STIMATE"/>
    <property type="match status" value="1"/>
</dbReference>